<proteinExistence type="predicted"/>
<keyword evidence="4" id="KW-1185">Reference proteome</keyword>
<evidence type="ECO:0000256" key="1">
    <source>
        <dbReference type="SAM" id="MobiDB-lite"/>
    </source>
</evidence>
<feature type="compositionally biased region" description="Basic and acidic residues" evidence="1">
    <location>
        <begin position="48"/>
        <end position="63"/>
    </location>
</feature>
<protein>
    <submittedName>
        <fullName evidence="3">Brix-domain-containing protein</fullName>
    </submittedName>
</protein>
<accession>A0A317SIV9</accession>
<dbReference type="GO" id="GO:0042134">
    <property type="term" value="F:rRNA primary transcript binding"/>
    <property type="evidence" value="ECO:0007669"/>
    <property type="project" value="InterPro"/>
</dbReference>
<name>A0A317SIV9_9PEZI</name>
<dbReference type="Pfam" id="PF12298">
    <property type="entry name" value="Bot1p"/>
    <property type="match status" value="2"/>
</dbReference>
<sequence>MGKIKKISTSQSSSKTFTIPNKFHRQVHNARVKSAVESAKRKERFQRKKDEDRDPTLREERLKKNIPATLERKRAWDERVKGGIPNRIEKLSAEEEEDARKRRKVQADDEEEDEEAKLLAAHEKAQAEKAEEEEAIALFPTLETSPTISAPKILITTSRNCHVHEPAEQLTQLFPNSTYIPRGREHKFSIKEISAFASNPTTTTPSGRPREPYTHLMVVNEDRKIVNALTIVVLPAGPTFHFSLTNYVPPKRISGHGKPTDHVPELILNNFLTPLGKVTSSLFQSMFPRQPEIRGRQVVTLHNQRDYIFFRRHRYVFRERRETEKPVGYGLEDGGKDGGNGSKGDESIPVRVGLQELGPQFTLKLRRVERGIKEGVEWEWKVGPPPNYFTSSYSLPPSLSDTTTPIIPPPPPMTTIARRSFGTSTTLQKGPHSARGAMSAWLSGPGAVFKQPTGEPQYISSYDRSTWERKDKARNPDAFVQPYPFNRYFKSQPVLTDAFREEIYARVKHRNLSIRQVSAALSVSIERVAAVMLPVVDVPNSADGNSGSGGGEAFENIQELPIHSLAGRQAFVPTSESREFTRADAGKEFGLPAADLMVPHPDIVTLAKERFENVPFQERVARQEERDRLEKSRREAENQRANERKRQKKVIEVGRWKWCLTQAETGKVGFRYGFPLPDRKKGHVKIPTHTLLNNGREVLPQCSYDKSRAQDHKHIQFSPILTWASHPPSTSVNYTLKTVLSLHRKRVLQGFYRARYMSVRYLDLDGRQTLTTVHN</sequence>
<dbReference type="GO" id="GO:0005730">
    <property type="term" value="C:nucleolus"/>
    <property type="evidence" value="ECO:0007669"/>
    <property type="project" value="TreeGrafter"/>
</dbReference>
<dbReference type="InterPro" id="IPR044281">
    <property type="entry name" value="IMP4/RPF1"/>
</dbReference>
<dbReference type="PANTHER" id="PTHR22734">
    <property type="entry name" value="U3 SMALL NUCLEOLAR RIBONUCLEOPROTEIN PROTEIN IMP4"/>
    <property type="match status" value="1"/>
</dbReference>
<organism evidence="3 4">
    <name type="scientific">Tuber magnatum</name>
    <name type="common">white Piedmont truffle</name>
    <dbReference type="NCBI Taxonomy" id="42249"/>
    <lineage>
        <taxon>Eukaryota</taxon>
        <taxon>Fungi</taxon>
        <taxon>Dikarya</taxon>
        <taxon>Ascomycota</taxon>
        <taxon>Pezizomycotina</taxon>
        <taxon>Pezizomycetes</taxon>
        <taxon>Pezizales</taxon>
        <taxon>Tuberaceae</taxon>
        <taxon>Tuber</taxon>
    </lineage>
</organism>
<feature type="region of interest" description="Disordered" evidence="1">
    <location>
        <begin position="620"/>
        <end position="644"/>
    </location>
</feature>
<dbReference type="Proteomes" id="UP000246991">
    <property type="component" value="Unassembled WGS sequence"/>
</dbReference>
<evidence type="ECO:0000259" key="2">
    <source>
        <dbReference type="PROSITE" id="PS50833"/>
    </source>
</evidence>
<dbReference type="InterPro" id="IPR007109">
    <property type="entry name" value="Brix"/>
</dbReference>
<dbReference type="GO" id="GO:0030687">
    <property type="term" value="C:preribosome, large subunit precursor"/>
    <property type="evidence" value="ECO:0007669"/>
    <property type="project" value="TreeGrafter"/>
</dbReference>
<dbReference type="SUPFAM" id="SSF52954">
    <property type="entry name" value="Class II aaRS ABD-related"/>
    <property type="match status" value="1"/>
</dbReference>
<dbReference type="Gene3D" id="3.40.50.10480">
    <property type="entry name" value="Probable brix-domain ribosomal biogenesis protein"/>
    <property type="match status" value="1"/>
</dbReference>
<dbReference type="SMART" id="SM00879">
    <property type="entry name" value="Brix"/>
    <property type="match status" value="1"/>
</dbReference>
<dbReference type="STRING" id="42249.A0A317SIV9"/>
<dbReference type="OrthoDB" id="264354at2759"/>
<dbReference type="Pfam" id="PF04427">
    <property type="entry name" value="Brix"/>
    <property type="match status" value="1"/>
</dbReference>
<feature type="domain" description="Brix" evidence="2">
    <location>
        <begin position="151"/>
        <end position="374"/>
    </location>
</feature>
<reference evidence="3 4" key="1">
    <citation type="submission" date="2018-03" db="EMBL/GenBank/DDBJ databases">
        <title>Genomes of Pezizomycetes fungi and the evolution of truffles.</title>
        <authorList>
            <person name="Murat C."/>
            <person name="Payen T."/>
            <person name="Noel B."/>
            <person name="Kuo A."/>
            <person name="Martin F.M."/>
        </authorList>
    </citation>
    <scope>NUCLEOTIDE SEQUENCE [LARGE SCALE GENOMIC DNA]</scope>
    <source>
        <strain evidence="3">091103-1</strain>
    </source>
</reference>
<evidence type="ECO:0000313" key="4">
    <source>
        <dbReference type="Proteomes" id="UP000246991"/>
    </source>
</evidence>
<gene>
    <name evidence="3" type="ORF">C7212DRAFT_365359</name>
</gene>
<feature type="region of interest" description="Disordered" evidence="1">
    <location>
        <begin position="1"/>
        <end position="68"/>
    </location>
</feature>
<dbReference type="PANTHER" id="PTHR22734:SF3">
    <property type="entry name" value="RIBOSOME PRODUCTION FACTOR 1"/>
    <property type="match status" value="1"/>
</dbReference>
<dbReference type="GO" id="GO:0000460">
    <property type="term" value="P:maturation of 5.8S rRNA"/>
    <property type="evidence" value="ECO:0007669"/>
    <property type="project" value="TreeGrafter"/>
</dbReference>
<dbReference type="EMBL" id="PYWC01000063">
    <property type="protein sequence ID" value="PWW74374.1"/>
    <property type="molecule type" value="Genomic_DNA"/>
</dbReference>
<feature type="compositionally biased region" description="Basic residues" evidence="1">
    <location>
        <begin position="22"/>
        <end position="31"/>
    </location>
</feature>
<evidence type="ECO:0000313" key="3">
    <source>
        <dbReference type="EMBL" id="PWW74374.1"/>
    </source>
</evidence>
<dbReference type="AlphaFoldDB" id="A0A317SIV9"/>
<feature type="compositionally biased region" description="Low complexity" evidence="1">
    <location>
        <begin position="7"/>
        <end position="19"/>
    </location>
</feature>
<comment type="caution">
    <text evidence="3">The sequence shown here is derived from an EMBL/GenBank/DDBJ whole genome shotgun (WGS) entry which is preliminary data.</text>
</comment>
<feature type="region of interest" description="Disordered" evidence="1">
    <location>
        <begin position="87"/>
        <end position="116"/>
    </location>
</feature>
<dbReference type="PROSITE" id="PS50833">
    <property type="entry name" value="BRIX"/>
    <property type="match status" value="1"/>
</dbReference>
<dbReference type="GO" id="GO:0000470">
    <property type="term" value="P:maturation of LSU-rRNA"/>
    <property type="evidence" value="ECO:0007669"/>
    <property type="project" value="TreeGrafter"/>
</dbReference>